<sequence>MPVQCNFISGVAPVDTNHFILFIEAFSLAISTEIPDFGLSRYYIRSLEHPCTCASLRGHFKAVASFLKSLLTDALGFTSSMDIVTKQSMINELDELELISLASCCAPALGVYRVGYVCLSPDRLNSHFSSCTNFSEAVKLFKRANKSVAQTVLQSQDPNLTPEDDAVAYFTSVFSQSDARLQGLPAHLAAAIGSPCSELCSYFSAANVKTHIICYSKSVSCGADSMHARILEALLPSGIDTVFSLLFQICVMTGSTPARWNTSIVYLIPKKSSSVHIDAFCSIALTEMFRQIFEKCLLTACENSFSMQLFCKFIPMQAGVRRGFSTQSHAFYIHEITLCNNLHQVFIDFKAAYDTVPMC</sequence>
<name>A0ACC2TPJ1_9FUNG</name>
<protein>
    <submittedName>
        <fullName evidence="1">Uncharacterized protein</fullName>
    </submittedName>
</protein>
<dbReference type="EMBL" id="QTSX02002286">
    <property type="protein sequence ID" value="KAJ9076411.1"/>
    <property type="molecule type" value="Genomic_DNA"/>
</dbReference>
<evidence type="ECO:0000313" key="1">
    <source>
        <dbReference type="EMBL" id="KAJ9076411.1"/>
    </source>
</evidence>
<gene>
    <name evidence="1" type="ORF">DSO57_1026613</name>
</gene>
<keyword evidence="2" id="KW-1185">Reference proteome</keyword>
<reference evidence="1" key="1">
    <citation type="submission" date="2022-04" db="EMBL/GenBank/DDBJ databases">
        <title>Genome of the entomopathogenic fungus Entomophthora muscae.</title>
        <authorList>
            <person name="Elya C."/>
            <person name="Lovett B.R."/>
            <person name="Lee E."/>
            <person name="Macias A.M."/>
            <person name="Hajek A.E."/>
            <person name="De Bivort B.L."/>
            <person name="Kasson M.T."/>
            <person name="De Fine Licht H.H."/>
            <person name="Stajich J.E."/>
        </authorList>
    </citation>
    <scope>NUCLEOTIDE SEQUENCE</scope>
    <source>
        <strain evidence="1">Berkeley</strain>
    </source>
</reference>
<dbReference type="Proteomes" id="UP001165960">
    <property type="component" value="Unassembled WGS sequence"/>
</dbReference>
<accession>A0ACC2TPJ1</accession>
<comment type="caution">
    <text evidence="1">The sequence shown here is derived from an EMBL/GenBank/DDBJ whole genome shotgun (WGS) entry which is preliminary data.</text>
</comment>
<organism evidence="1 2">
    <name type="scientific">Entomophthora muscae</name>
    <dbReference type="NCBI Taxonomy" id="34485"/>
    <lineage>
        <taxon>Eukaryota</taxon>
        <taxon>Fungi</taxon>
        <taxon>Fungi incertae sedis</taxon>
        <taxon>Zoopagomycota</taxon>
        <taxon>Entomophthoromycotina</taxon>
        <taxon>Entomophthoromycetes</taxon>
        <taxon>Entomophthorales</taxon>
        <taxon>Entomophthoraceae</taxon>
        <taxon>Entomophthora</taxon>
    </lineage>
</organism>
<evidence type="ECO:0000313" key="2">
    <source>
        <dbReference type="Proteomes" id="UP001165960"/>
    </source>
</evidence>
<proteinExistence type="predicted"/>